<feature type="compositionally biased region" description="Low complexity" evidence="1">
    <location>
        <begin position="8"/>
        <end position="26"/>
    </location>
</feature>
<dbReference type="EMBL" id="JBHFNT010000004">
    <property type="protein sequence ID" value="MFB2832960.1"/>
    <property type="molecule type" value="Genomic_DNA"/>
</dbReference>
<comment type="caution">
    <text evidence="2">The sequence shown here is derived from an EMBL/GenBank/DDBJ whole genome shotgun (WGS) entry which is preliminary data.</text>
</comment>
<gene>
    <name evidence="2" type="ORF">ACE1CA_00345</name>
</gene>
<dbReference type="RefSeq" id="WP_413275436.1">
    <property type="nucleotide sequence ID" value="NZ_JBHFNT010000004.1"/>
</dbReference>
<feature type="region of interest" description="Disordered" evidence="1">
    <location>
        <begin position="1"/>
        <end position="43"/>
    </location>
</feature>
<evidence type="ECO:0000256" key="1">
    <source>
        <dbReference type="SAM" id="MobiDB-lite"/>
    </source>
</evidence>
<feature type="compositionally biased region" description="Polar residues" evidence="1">
    <location>
        <begin position="33"/>
        <end position="43"/>
    </location>
</feature>
<proteinExistence type="predicted"/>
<dbReference type="Proteomes" id="UP001576780">
    <property type="component" value="Unassembled WGS sequence"/>
</dbReference>
<reference evidence="2 3" key="1">
    <citation type="submission" date="2024-09" db="EMBL/GenBank/DDBJ databases">
        <title>Floridaenema gen nov. (Aerosakkonemataceae, Aerosakkonematales ord. nov., Cyanobacteria) from benthic tropical and subtropical fresh waters, with the description of four new species.</title>
        <authorList>
            <person name="Moretto J.A."/>
            <person name="Berthold D.E."/>
            <person name="Lefler F.W."/>
            <person name="Huang I.-S."/>
            <person name="Laughinghouse H. IV."/>
        </authorList>
    </citation>
    <scope>NUCLEOTIDE SEQUENCE [LARGE SCALE GENOMIC DNA]</scope>
    <source>
        <strain evidence="2 3">BLCC-F167</strain>
    </source>
</reference>
<evidence type="ECO:0000313" key="2">
    <source>
        <dbReference type="EMBL" id="MFB2832960.1"/>
    </source>
</evidence>
<name>A0ABV4WD04_9CYAN</name>
<accession>A0ABV4WD04</accession>
<sequence length="159" mass="17127">MNTDKLNQAVSQAQQAQHQPPQTKQTANKKTRNQTTQKAQSTAQELIENAHTHDTEVSNATLKDAAIHGMSLGQKKVAVFVAACENTYEAGVKAYLAHSANNNASNSEDLNIKGILKDVGLDIDAINEELGKQLALANQNLTLPSTQPLFLLSSADYSN</sequence>
<keyword evidence="3" id="KW-1185">Reference proteome</keyword>
<organism evidence="2 3">
    <name type="scientific">Floridaenema evergladense BLCC-F167</name>
    <dbReference type="NCBI Taxonomy" id="3153639"/>
    <lineage>
        <taxon>Bacteria</taxon>
        <taxon>Bacillati</taxon>
        <taxon>Cyanobacteriota</taxon>
        <taxon>Cyanophyceae</taxon>
        <taxon>Oscillatoriophycideae</taxon>
        <taxon>Aerosakkonematales</taxon>
        <taxon>Aerosakkonemataceae</taxon>
        <taxon>Floridanema</taxon>
        <taxon>Floridanema evergladense</taxon>
    </lineage>
</organism>
<protein>
    <submittedName>
        <fullName evidence="2">Uncharacterized protein</fullName>
    </submittedName>
</protein>
<evidence type="ECO:0000313" key="3">
    <source>
        <dbReference type="Proteomes" id="UP001576780"/>
    </source>
</evidence>